<evidence type="ECO:0000256" key="1">
    <source>
        <dbReference type="SAM" id="MobiDB-lite"/>
    </source>
</evidence>
<dbReference type="AlphaFoldDB" id="A0A1Y3ASK5"/>
<feature type="compositionally biased region" description="Polar residues" evidence="1">
    <location>
        <begin position="195"/>
        <end position="221"/>
    </location>
</feature>
<protein>
    <submittedName>
        <fullName evidence="2">Uncharacterized protein</fullName>
    </submittedName>
</protein>
<dbReference type="Proteomes" id="UP000194236">
    <property type="component" value="Unassembled WGS sequence"/>
</dbReference>
<evidence type="ECO:0000313" key="3">
    <source>
        <dbReference type="Proteomes" id="UP000194236"/>
    </source>
</evidence>
<name>A0A1Y3ASK5_EURMA</name>
<feature type="region of interest" description="Disordered" evidence="1">
    <location>
        <begin position="184"/>
        <end position="221"/>
    </location>
</feature>
<keyword evidence="3" id="KW-1185">Reference proteome</keyword>
<proteinExistence type="predicted"/>
<gene>
    <name evidence="2" type="ORF">BLA29_004211</name>
</gene>
<evidence type="ECO:0000313" key="2">
    <source>
        <dbReference type="EMBL" id="OTF70633.1"/>
    </source>
</evidence>
<organism evidence="2 3">
    <name type="scientific">Euroglyphus maynei</name>
    <name type="common">Mayne's house dust mite</name>
    <dbReference type="NCBI Taxonomy" id="6958"/>
    <lineage>
        <taxon>Eukaryota</taxon>
        <taxon>Metazoa</taxon>
        <taxon>Ecdysozoa</taxon>
        <taxon>Arthropoda</taxon>
        <taxon>Chelicerata</taxon>
        <taxon>Arachnida</taxon>
        <taxon>Acari</taxon>
        <taxon>Acariformes</taxon>
        <taxon>Sarcoptiformes</taxon>
        <taxon>Astigmata</taxon>
        <taxon>Psoroptidia</taxon>
        <taxon>Analgoidea</taxon>
        <taxon>Pyroglyphidae</taxon>
        <taxon>Pyroglyphinae</taxon>
        <taxon>Euroglyphus</taxon>
    </lineage>
</organism>
<dbReference type="EMBL" id="MUJZ01064809">
    <property type="protein sequence ID" value="OTF70633.1"/>
    <property type="molecule type" value="Genomic_DNA"/>
</dbReference>
<reference evidence="2 3" key="1">
    <citation type="submission" date="2017-03" db="EMBL/GenBank/DDBJ databases">
        <title>Genome Survey of Euroglyphus maynei.</title>
        <authorList>
            <person name="Arlian L.G."/>
            <person name="Morgan M.S."/>
            <person name="Rider S.D."/>
        </authorList>
    </citation>
    <scope>NUCLEOTIDE SEQUENCE [LARGE SCALE GENOMIC DNA]</scope>
    <source>
        <strain evidence="2">Arlian Lab</strain>
        <tissue evidence="2">Whole body</tissue>
    </source>
</reference>
<accession>A0A1Y3ASK5</accession>
<sequence>MIRKNCHSHNNHESSPSNSARSLGEVKKSDRLRELSRLINQWLMWQWQQSRFEIREHILIGLECLCPSTRQSSCYGIMHLFRLMERIQSSNVPSFMTTKMFYGKEMDCLLYLSMEDADNRVRDEAQNSLQYLSSALGQQRENRQMSFVLPGSYSNRAKITKNCPTLPPSWNSSFQPITTFRNGHSLVPNKHSKHTLTNPRLRTSMPDLSSLSQDLESIQLK</sequence>
<feature type="region of interest" description="Disordered" evidence="1">
    <location>
        <begin position="1"/>
        <end position="25"/>
    </location>
</feature>
<comment type="caution">
    <text evidence="2">The sequence shown here is derived from an EMBL/GenBank/DDBJ whole genome shotgun (WGS) entry which is preliminary data.</text>
</comment>